<dbReference type="InterPro" id="IPR022892">
    <property type="entry name" value="RNaseHI"/>
</dbReference>
<evidence type="ECO:0000256" key="9">
    <source>
        <dbReference type="ARBA" id="ARBA00022842"/>
    </source>
</evidence>
<feature type="binding site" evidence="10">
    <location>
        <position position="11"/>
    </location>
    <ligand>
        <name>Mg(2+)</name>
        <dbReference type="ChEBI" id="CHEBI:18420"/>
        <label>2</label>
    </ligand>
</feature>
<dbReference type="RefSeq" id="WP_306736349.1">
    <property type="nucleotide sequence ID" value="NZ_JANHAX010000004.1"/>
</dbReference>
<comment type="subunit">
    <text evidence="3 10">Monomer.</text>
</comment>
<evidence type="ECO:0000256" key="7">
    <source>
        <dbReference type="ARBA" id="ARBA00022759"/>
    </source>
</evidence>
<feature type="binding site" evidence="10">
    <location>
        <position position="11"/>
    </location>
    <ligand>
        <name>Mg(2+)</name>
        <dbReference type="ChEBI" id="CHEBI:18420"/>
        <label>1</label>
    </ligand>
</feature>
<dbReference type="HAMAP" id="MF_00042">
    <property type="entry name" value="RNase_H"/>
    <property type="match status" value="1"/>
</dbReference>
<dbReference type="Proteomes" id="UP001226762">
    <property type="component" value="Unassembled WGS sequence"/>
</dbReference>
<comment type="similarity">
    <text evidence="2 10">Belongs to the RNase H family.</text>
</comment>
<evidence type="ECO:0000256" key="10">
    <source>
        <dbReference type="HAMAP-Rule" id="MF_00042"/>
    </source>
</evidence>
<feature type="binding site" evidence="10">
    <location>
        <position position="78"/>
    </location>
    <ligand>
        <name>Mg(2+)</name>
        <dbReference type="ChEBI" id="CHEBI:18420"/>
        <label>1</label>
    </ligand>
</feature>
<protein>
    <recommendedName>
        <fullName evidence="4 10">Ribonuclease H</fullName>
        <shortName evidence="10">RNase H</shortName>
        <ecNumber evidence="4 10">3.1.26.4</ecNumber>
    </recommendedName>
</protein>
<keyword evidence="5 10" id="KW-0540">Nuclease</keyword>
<keyword evidence="13" id="KW-1185">Reference proteome</keyword>
<evidence type="ECO:0000256" key="2">
    <source>
        <dbReference type="ARBA" id="ARBA00005300"/>
    </source>
</evidence>
<comment type="subcellular location">
    <subcellularLocation>
        <location evidence="10">Cytoplasm</location>
    </subcellularLocation>
</comment>
<dbReference type="GO" id="GO:0043137">
    <property type="term" value="P:DNA replication, removal of RNA primer"/>
    <property type="evidence" value="ECO:0007669"/>
    <property type="project" value="TreeGrafter"/>
</dbReference>
<dbReference type="CDD" id="cd09278">
    <property type="entry name" value="RNase_HI_prokaryote_like"/>
    <property type="match status" value="1"/>
</dbReference>
<dbReference type="GO" id="GO:0004523">
    <property type="term" value="F:RNA-DNA hybrid ribonuclease activity"/>
    <property type="evidence" value="ECO:0007669"/>
    <property type="project" value="UniProtKB-UniRule"/>
</dbReference>
<accession>A0AAE3WDN6</accession>
<proteinExistence type="inferred from homology"/>
<comment type="caution">
    <text evidence="12">The sequence shown here is derived from an EMBL/GenBank/DDBJ whole genome shotgun (WGS) entry which is preliminary data.</text>
</comment>
<comment type="catalytic activity">
    <reaction evidence="1 10">
        <text>Endonucleolytic cleavage to 5'-phosphomonoester.</text>
        <dbReference type="EC" id="3.1.26.4"/>
    </reaction>
</comment>
<dbReference type="Pfam" id="PF00075">
    <property type="entry name" value="RNase_H"/>
    <property type="match status" value="1"/>
</dbReference>
<feature type="binding site" evidence="10">
    <location>
        <position position="54"/>
    </location>
    <ligand>
        <name>Mg(2+)</name>
        <dbReference type="ChEBI" id="CHEBI:18420"/>
        <label>1</label>
    </ligand>
</feature>
<dbReference type="GO" id="GO:0000287">
    <property type="term" value="F:magnesium ion binding"/>
    <property type="evidence" value="ECO:0007669"/>
    <property type="project" value="UniProtKB-UniRule"/>
</dbReference>
<evidence type="ECO:0000256" key="6">
    <source>
        <dbReference type="ARBA" id="ARBA00022723"/>
    </source>
</evidence>
<dbReference type="PROSITE" id="PS50879">
    <property type="entry name" value="RNASE_H_1"/>
    <property type="match status" value="1"/>
</dbReference>
<sequence length="152" mass="17039">MTNTKITIHTDGSCIGNPGKGAWVAVIRRYQDGVEVKKSTVSGGARQTTNNQMEMRAALAGLQKIKRDERATIRVYSDSQLLVKGMNDWVPGWQRKNWRKADGSLVKNRELWEALIAVCDGLSVQWEWVRGHDGDLRNEEVDGLAFVKASQL</sequence>
<dbReference type="EC" id="3.1.26.4" evidence="4 10"/>
<comment type="function">
    <text evidence="10">Endonuclease that specifically degrades the RNA of RNA-DNA hybrids.</text>
</comment>
<reference evidence="12" key="2">
    <citation type="submission" date="2023-02" db="EMBL/GenBank/DDBJ databases">
        <title>'Rhodoalgimonas zhirmunskyi' gen. nov., isolated from a red alga.</title>
        <authorList>
            <person name="Nedashkovskaya O.I."/>
            <person name="Otstavnykh N.Y."/>
            <person name="Bystritskaya E.P."/>
            <person name="Balabanova L.A."/>
            <person name="Isaeva M.P."/>
        </authorList>
    </citation>
    <scope>NUCLEOTIDE SEQUENCE</scope>
    <source>
        <strain evidence="12">KCTC 52189</strain>
    </source>
</reference>
<gene>
    <name evidence="10" type="primary">rnhA</name>
    <name evidence="12" type="ORF">NO357_14245</name>
</gene>
<keyword evidence="9 10" id="KW-0460">Magnesium</keyword>
<dbReference type="EMBL" id="JANHAX010000004">
    <property type="protein sequence ID" value="MDQ2091061.1"/>
    <property type="molecule type" value="Genomic_DNA"/>
</dbReference>
<dbReference type="InterPro" id="IPR036397">
    <property type="entry name" value="RNaseH_sf"/>
</dbReference>
<dbReference type="InterPro" id="IPR002156">
    <property type="entry name" value="RNaseH_domain"/>
</dbReference>
<dbReference type="PANTHER" id="PTHR10642:SF26">
    <property type="entry name" value="RIBONUCLEASE H1"/>
    <property type="match status" value="1"/>
</dbReference>
<reference evidence="12" key="1">
    <citation type="submission" date="2022-07" db="EMBL/GenBank/DDBJ databases">
        <authorList>
            <person name="Otstavnykh N."/>
            <person name="Isaeva M."/>
            <person name="Bystritskaya E."/>
        </authorList>
    </citation>
    <scope>NUCLEOTIDE SEQUENCE</scope>
    <source>
        <strain evidence="12">KCTC 52189</strain>
    </source>
</reference>
<dbReference type="InterPro" id="IPR050092">
    <property type="entry name" value="RNase_H"/>
</dbReference>
<evidence type="ECO:0000313" key="12">
    <source>
        <dbReference type="EMBL" id="MDQ2091061.1"/>
    </source>
</evidence>
<feature type="domain" description="RNase H type-1" evidence="11">
    <location>
        <begin position="2"/>
        <end position="150"/>
    </location>
</feature>
<feature type="binding site" evidence="10">
    <location>
        <position position="142"/>
    </location>
    <ligand>
        <name>Mg(2+)</name>
        <dbReference type="ChEBI" id="CHEBI:18420"/>
        <label>2</label>
    </ligand>
</feature>
<evidence type="ECO:0000256" key="8">
    <source>
        <dbReference type="ARBA" id="ARBA00022801"/>
    </source>
</evidence>
<evidence type="ECO:0000256" key="3">
    <source>
        <dbReference type="ARBA" id="ARBA00011245"/>
    </source>
</evidence>
<keyword evidence="10" id="KW-0963">Cytoplasm</keyword>
<evidence type="ECO:0000256" key="4">
    <source>
        <dbReference type="ARBA" id="ARBA00012180"/>
    </source>
</evidence>
<dbReference type="PANTHER" id="PTHR10642">
    <property type="entry name" value="RIBONUCLEASE H1"/>
    <property type="match status" value="1"/>
</dbReference>
<dbReference type="InterPro" id="IPR012337">
    <property type="entry name" value="RNaseH-like_sf"/>
</dbReference>
<organism evidence="12 13">
    <name type="scientific">Marimonas arenosa</name>
    <dbReference type="NCBI Taxonomy" id="1795305"/>
    <lineage>
        <taxon>Bacteria</taxon>
        <taxon>Pseudomonadati</taxon>
        <taxon>Pseudomonadota</taxon>
        <taxon>Alphaproteobacteria</taxon>
        <taxon>Rhodobacterales</taxon>
        <taxon>Paracoccaceae</taxon>
        <taxon>Marimonas</taxon>
    </lineage>
</organism>
<keyword evidence="8 10" id="KW-0378">Hydrolase</keyword>
<dbReference type="GO" id="GO:0005737">
    <property type="term" value="C:cytoplasm"/>
    <property type="evidence" value="ECO:0007669"/>
    <property type="project" value="UniProtKB-SubCell"/>
</dbReference>
<dbReference type="Gene3D" id="3.30.420.10">
    <property type="entry name" value="Ribonuclease H-like superfamily/Ribonuclease H"/>
    <property type="match status" value="1"/>
</dbReference>
<evidence type="ECO:0000313" key="13">
    <source>
        <dbReference type="Proteomes" id="UP001226762"/>
    </source>
</evidence>
<name>A0AAE3WDN6_9RHOB</name>
<dbReference type="SUPFAM" id="SSF53098">
    <property type="entry name" value="Ribonuclease H-like"/>
    <property type="match status" value="1"/>
</dbReference>
<comment type="cofactor">
    <cofactor evidence="10">
        <name>Mg(2+)</name>
        <dbReference type="ChEBI" id="CHEBI:18420"/>
    </cofactor>
    <text evidence="10">Binds 1 Mg(2+) ion per subunit. May bind a second metal ion at a regulatory site, or after substrate binding.</text>
</comment>
<dbReference type="AlphaFoldDB" id="A0AAE3WDN6"/>
<keyword evidence="6 10" id="KW-0479">Metal-binding</keyword>
<evidence type="ECO:0000256" key="1">
    <source>
        <dbReference type="ARBA" id="ARBA00000077"/>
    </source>
</evidence>
<evidence type="ECO:0000259" key="11">
    <source>
        <dbReference type="PROSITE" id="PS50879"/>
    </source>
</evidence>
<keyword evidence="7 10" id="KW-0255">Endonuclease</keyword>
<evidence type="ECO:0000256" key="5">
    <source>
        <dbReference type="ARBA" id="ARBA00022722"/>
    </source>
</evidence>
<dbReference type="GO" id="GO:0003676">
    <property type="term" value="F:nucleic acid binding"/>
    <property type="evidence" value="ECO:0007669"/>
    <property type="project" value="InterPro"/>
</dbReference>